<dbReference type="InterPro" id="IPR005107">
    <property type="entry name" value="CO_DH_flav_C"/>
</dbReference>
<evidence type="ECO:0000256" key="1">
    <source>
        <dbReference type="ARBA" id="ARBA00022630"/>
    </source>
</evidence>
<keyword evidence="1" id="KW-0285">Flavoprotein</keyword>
<dbReference type="PANTHER" id="PTHR42659:SF2">
    <property type="entry name" value="XANTHINE DEHYDROGENASE SUBUNIT C-RELATED"/>
    <property type="match status" value="1"/>
</dbReference>
<keyword evidence="3" id="KW-0560">Oxidoreductase</keyword>
<dbReference type="Pfam" id="PF03450">
    <property type="entry name" value="CO_deh_flav_C"/>
    <property type="match status" value="1"/>
</dbReference>
<dbReference type="PANTHER" id="PTHR42659">
    <property type="entry name" value="XANTHINE DEHYDROGENASE SUBUNIT C-RELATED"/>
    <property type="match status" value="1"/>
</dbReference>
<dbReference type="InterPro" id="IPR036683">
    <property type="entry name" value="CO_DH_flav_C_dom_sf"/>
</dbReference>
<dbReference type="InterPro" id="IPR002346">
    <property type="entry name" value="Mopterin_DH_FAD-bd"/>
</dbReference>
<dbReference type="EMBL" id="KP211834">
    <property type="protein sequence ID" value="ANV79468.1"/>
    <property type="molecule type" value="Genomic_DNA"/>
</dbReference>
<dbReference type="GO" id="GO:0071949">
    <property type="term" value="F:FAD binding"/>
    <property type="evidence" value="ECO:0007669"/>
    <property type="project" value="InterPro"/>
</dbReference>
<evidence type="ECO:0000256" key="2">
    <source>
        <dbReference type="ARBA" id="ARBA00022827"/>
    </source>
</evidence>
<reference evidence="5" key="1">
    <citation type="submission" date="2014-11" db="EMBL/GenBank/DDBJ databases">
        <authorList>
            <person name="Zhu J."/>
            <person name="Qi W."/>
            <person name="Song R."/>
        </authorList>
    </citation>
    <scope>NUCLEOTIDE SEQUENCE</scope>
</reference>
<dbReference type="InterPro" id="IPR036318">
    <property type="entry name" value="FAD-bd_PCMH-like_sf"/>
</dbReference>
<dbReference type="GO" id="GO:0016491">
    <property type="term" value="F:oxidoreductase activity"/>
    <property type="evidence" value="ECO:0007669"/>
    <property type="project" value="UniProtKB-KW"/>
</dbReference>
<dbReference type="SMART" id="SM01092">
    <property type="entry name" value="CO_deh_flav_C"/>
    <property type="match status" value="1"/>
</dbReference>
<evidence type="ECO:0000313" key="5">
    <source>
        <dbReference type="EMBL" id="ANV79468.1"/>
    </source>
</evidence>
<proteinExistence type="predicted"/>
<dbReference type="Gene3D" id="3.30.390.50">
    <property type="entry name" value="CO dehydrogenase flavoprotein, C-terminal domain"/>
    <property type="match status" value="1"/>
</dbReference>
<evidence type="ECO:0000256" key="3">
    <source>
        <dbReference type="ARBA" id="ARBA00023002"/>
    </source>
</evidence>
<dbReference type="SUPFAM" id="SSF55447">
    <property type="entry name" value="CO dehydrogenase flavoprotein C-terminal domain-like"/>
    <property type="match status" value="1"/>
</dbReference>
<keyword evidence="2" id="KW-0274">FAD</keyword>
<dbReference type="InterPro" id="IPR016166">
    <property type="entry name" value="FAD-bd_PCMH"/>
</dbReference>
<dbReference type="Gene3D" id="3.30.465.10">
    <property type="match status" value="1"/>
</dbReference>
<reference evidence="5" key="2">
    <citation type="journal article" date="2015" name="ISME J.">
        <title>A new class of marine Euryarchaeota group II from the Mediterranean deep chlorophyll maximum.</title>
        <authorList>
            <person name="Martin-Cuadrado A.B."/>
            <person name="Garcia-Heredia I."/>
            <person name="Molto A.G."/>
            <person name="Lopez-Ubeda R."/>
            <person name="Kimes N."/>
            <person name="Lopez-Garcia P."/>
            <person name="Moreira D."/>
            <person name="Rodriguez-Valera F."/>
        </authorList>
    </citation>
    <scope>NUCLEOTIDE SEQUENCE</scope>
</reference>
<dbReference type="InterPro" id="IPR016169">
    <property type="entry name" value="FAD-bd_PCMH_sub2"/>
</dbReference>
<dbReference type="InterPro" id="IPR016167">
    <property type="entry name" value="FAD-bd_PCMH_sub1"/>
</dbReference>
<dbReference type="AlphaFoldDB" id="A0A1B1TB15"/>
<sequence>MKMPPFKLHTPSSVEEAIQIAKNLQSKKEDFDWISGGTDLIPNYKWHLNPKKNVISLANISQLTELTETTIGAMVRLQDLAESDFTHPVLAKSANSIASIMIRRSGTVGGNICLDTRCYWYNQTEDWRETIDWCHKCDCGTGADCRVIPNQNTLCVATYQADLAPVLMCMEAKVHLISTSGKREMDLVDFFELDGMKKNKLLPGELLTHITIPEEISSWSGDYQKLRQRESWDFPEAGVAALWKKRGEKLEKLRIATTGLESIPGYHEDLAMEFVKNWSGEESIKQLSEKIRKAVKPVANTWYTPSYRRKMVKVLTKRACKELMSE</sequence>
<dbReference type="PROSITE" id="PS51387">
    <property type="entry name" value="FAD_PCMH"/>
    <property type="match status" value="1"/>
</dbReference>
<organism evidence="5">
    <name type="scientific">uncultured Poseidoniia archaeon</name>
    <dbReference type="NCBI Taxonomy" id="1697135"/>
    <lineage>
        <taxon>Archaea</taxon>
        <taxon>Methanobacteriati</taxon>
        <taxon>Thermoplasmatota</taxon>
        <taxon>Candidatus Poseidoniia</taxon>
        <taxon>environmental samples</taxon>
    </lineage>
</organism>
<evidence type="ECO:0000259" key="4">
    <source>
        <dbReference type="PROSITE" id="PS51387"/>
    </source>
</evidence>
<protein>
    <submittedName>
        <fullName evidence="5">Molybdopterin dehydrogenase (HbaD, hcrB)</fullName>
    </submittedName>
</protein>
<dbReference type="Gene3D" id="3.30.43.10">
    <property type="entry name" value="Uridine Diphospho-n-acetylenolpyruvylglucosamine Reductase, domain 2"/>
    <property type="match status" value="1"/>
</dbReference>
<accession>A0A1B1TB15</accession>
<dbReference type="Pfam" id="PF00941">
    <property type="entry name" value="FAD_binding_5"/>
    <property type="match status" value="1"/>
</dbReference>
<name>A0A1B1TB15_9ARCH</name>
<dbReference type="SUPFAM" id="SSF56176">
    <property type="entry name" value="FAD-binding/transporter-associated domain-like"/>
    <property type="match status" value="1"/>
</dbReference>
<feature type="domain" description="FAD-binding PCMH-type" evidence="4">
    <location>
        <begin position="1"/>
        <end position="217"/>
    </location>
</feature>
<dbReference type="InterPro" id="IPR051312">
    <property type="entry name" value="Diverse_Substr_Oxidored"/>
</dbReference>